<dbReference type="RefSeq" id="WP_063513633.1">
    <property type="nucleotide sequence ID" value="NZ_CP011158.1"/>
</dbReference>
<evidence type="ECO:0000313" key="4">
    <source>
        <dbReference type="Proteomes" id="UP000255102"/>
    </source>
</evidence>
<dbReference type="EMBL" id="CP011158">
    <property type="protein sequence ID" value="ANB91057.1"/>
    <property type="molecule type" value="Genomic_DNA"/>
</dbReference>
<reference evidence="2 4" key="2">
    <citation type="submission" date="2018-06" db="EMBL/GenBank/DDBJ databases">
        <authorList>
            <consortium name="Pathogen Informatics"/>
            <person name="Doyle S."/>
        </authorList>
    </citation>
    <scope>NUCLEOTIDE SEQUENCE [LARGE SCALE GENOMIC DNA]</scope>
    <source>
        <strain evidence="2 4">NCTC11227</strain>
    </source>
</reference>
<protein>
    <recommendedName>
        <fullName evidence="5">DUF306 domain-containing protein</fullName>
    </recommendedName>
</protein>
<keyword evidence="3" id="KW-1185">Reference proteome</keyword>
<organism evidence="2 4">
    <name type="scientific">Moraxella ovis</name>
    <dbReference type="NCBI Taxonomy" id="29433"/>
    <lineage>
        <taxon>Bacteria</taxon>
        <taxon>Pseudomonadati</taxon>
        <taxon>Pseudomonadota</taxon>
        <taxon>Gammaproteobacteria</taxon>
        <taxon>Moraxellales</taxon>
        <taxon>Moraxellaceae</taxon>
        <taxon>Moraxella</taxon>
    </lineage>
</organism>
<evidence type="ECO:0000313" key="1">
    <source>
        <dbReference type="EMBL" id="ANB91057.1"/>
    </source>
</evidence>
<proteinExistence type="predicted"/>
<dbReference type="AlphaFoldDB" id="A0A378PJI5"/>
<dbReference type="Proteomes" id="UP000255102">
    <property type="component" value="Unassembled WGS sequence"/>
</dbReference>
<evidence type="ECO:0008006" key="5">
    <source>
        <dbReference type="Google" id="ProtNLM"/>
    </source>
</evidence>
<dbReference type="PROSITE" id="PS51257">
    <property type="entry name" value="PROKAR_LIPOPROTEIN"/>
    <property type="match status" value="1"/>
</dbReference>
<evidence type="ECO:0000313" key="2">
    <source>
        <dbReference type="EMBL" id="STY86556.1"/>
    </source>
</evidence>
<dbReference type="EMBL" id="UGPW01000001">
    <property type="protein sequence ID" value="STY86556.1"/>
    <property type="molecule type" value="Genomic_DNA"/>
</dbReference>
<dbReference type="Proteomes" id="UP000076765">
    <property type="component" value="Chromosome"/>
</dbReference>
<gene>
    <name evidence="1" type="ORF">MOVS_02585</name>
    <name evidence="2" type="ORF">NCTC11227_00543</name>
</gene>
<evidence type="ECO:0000313" key="3">
    <source>
        <dbReference type="Proteomes" id="UP000076765"/>
    </source>
</evidence>
<dbReference type="KEGG" id="moi:MOVS_02585"/>
<name>A0A378PJI5_9GAMM</name>
<reference evidence="1 3" key="1">
    <citation type="submission" date="2015-04" db="EMBL/GenBank/DDBJ databases">
        <authorList>
            <person name="Calcutt M.J."/>
            <person name="Foecking M.F."/>
        </authorList>
    </citation>
    <scope>NUCLEOTIDE SEQUENCE [LARGE SCALE GENOMIC DNA]</scope>
    <source>
        <strain evidence="1 3">199/55</strain>
    </source>
</reference>
<accession>A0A378PJI5</accession>
<sequence length="174" mass="19342">MRFKYNTDLLATQGLNKSAVLLVSVLFFVGCSEQPPRGSDESKISNTPISASPSSAIAIGKTRATEQFIAKKWQVISINDRPVTSKLVLDLHDFSRGQGKFYDDCERILVDLNTHDVSNERLSIDNSTRQSGDCSSELIDTIMWILSDVYAFERSGDELLIIAVQDIIRLVPSD</sequence>